<accession>A0A4P9Y1H7</accession>
<reference evidence="3" key="1">
    <citation type="journal article" date="2018" name="Nat. Microbiol.">
        <title>Leveraging single-cell genomics to expand the fungal tree of life.</title>
        <authorList>
            <person name="Ahrendt S.R."/>
            <person name="Quandt C.A."/>
            <person name="Ciobanu D."/>
            <person name="Clum A."/>
            <person name="Salamov A."/>
            <person name="Andreopoulos B."/>
            <person name="Cheng J.F."/>
            <person name="Woyke T."/>
            <person name="Pelin A."/>
            <person name="Henrissat B."/>
            <person name="Reynolds N.K."/>
            <person name="Benny G.L."/>
            <person name="Smith M.E."/>
            <person name="James T.Y."/>
            <person name="Grigoriev I.V."/>
        </authorList>
    </citation>
    <scope>NUCLEOTIDE SEQUENCE [LARGE SCALE GENOMIC DNA]</scope>
</reference>
<feature type="region of interest" description="Disordered" evidence="1">
    <location>
        <begin position="254"/>
        <end position="355"/>
    </location>
</feature>
<feature type="compositionally biased region" description="Basic residues" evidence="1">
    <location>
        <begin position="192"/>
        <end position="201"/>
    </location>
</feature>
<dbReference type="AlphaFoldDB" id="A0A4P9Y1H7"/>
<proteinExistence type="predicted"/>
<evidence type="ECO:0000313" key="3">
    <source>
        <dbReference type="Proteomes" id="UP000267251"/>
    </source>
</evidence>
<gene>
    <name evidence="2" type="ORF">BJ684DRAFT_20949</name>
</gene>
<feature type="compositionally biased region" description="Basic and acidic residues" evidence="1">
    <location>
        <begin position="114"/>
        <end position="159"/>
    </location>
</feature>
<protein>
    <submittedName>
        <fullName evidence="2">Uncharacterized protein</fullName>
    </submittedName>
</protein>
<name>A0A4P9Y1H7_9FUNG</name>
<feature type="compositionally biased region" description="Acidic residues" evidence="1">
    <location>
        <begin position="339"/>
        <end position="348"/>
    </location>
</feature>
<feature type="compositionally biased region" description="Low complexity" evidence="1">
    <location>
        <begin position="18"/>
        <end position="49"/>
    </location>
</feature>
<keyword evidence="3" id="KW-1185">Reference proteome</keyword>
<feature type="compositionally biased region" description="Low complexity" evidence="1">
    <location>
        <begin position="202"/>
        <end position="216"/>
    </location>
</feature>
<feature type="region of interest" description="Disordered" evidence="1">
    <location>
        <begin position="1"/>
        <end position="66"/>
    </location>
</feature>
<feature type="region of interest" description="Disordered" evidence="1">
    <location>
        <begin position="83"/>
        <end position="160"/>
    </location>
</feature>
<feature type="compositionally biased region" description="Low complexity" evidence="1">
    <location>
        <begin position="254"/>
        <end position="264"/>
    </location>
</feature>
<evidence type="ECO:0000256" key="1">
    <source>
        <dbReference type="SAM" id="MobiDB-lite"/>
    </source>
</evidence>
<dbReference type="EMBL" id="KZ988301">
    <property type="protein sequence ID" value="RKP12524.1"/>
    <property type="molecule type" value="Genomic_DNA"/>
</dbReference>
<dbReference type="Proteomes" id="UP000267251">
    <property type="component" value="Unassembled WGS sequence"/>
</dbReference>
<feature type="region of interest" description="Disordered" evidence="1">
    <location>
        <begin position="188"/>
        <end position="233"/>
    </location>
</feature>
<feature type="compositionally biased region" description="Polar residues" evidence="1">
    <location>
        <begin position="279"/>
        <end position="296"/>
    </location>
</feature>
<evidence type="ECO:0000313" key="2">
    <source>
        <dbReference type="EMBL" id="RKP12524.1"/>
    </source>
</evidence>
<feature type="compositionally biased region" description="Polar residues" evidence="1">
    <location>
        <begin position="217"/>
        <end position="226"/>
    </location>
</feature>
<feature type="compositionally biased region" description="Basic and acidic residues" evidence="1">
    <location>
        <begin position="304"/>
        <end position="317"/>
    </location>
</feature>
<sequence length="355" mass="37995">MYPSTGSLAAPRPASMLTPSYTATTTSPSPLSSSSSPSSSASSTPTASSKRQASDPISRPYSIGCFPAPVGQSSLIDYHAILSELSDPSPRPRDSLIPYREAPKELELLQETNEDSRDLSSTSEDKEERKGKEDGTSEPGDHDYQRLHELHEEMSKDRANPSMIKADAEEMSVAVGVAVRTAVPTRSSSLRIIRRPTHSKRTSTSTSATADAISPTNPSRSLSTPNFMEPGQGRCQSVILPEHVAPIIPQRTSISISPISLPSSATDSPVLVSPKHIPSSGSSQYSTPVDTPSVMISSPMDYTHPSEKSSEHEDAFFFKEVSTPSDEEQNNGSRKAGEEETDTGEDSDGNLSGRS</sequence>
<organism evidence="2 3">
    <name type="scientific">Piptocephalis cylindrospora</name>
    <dbReference type="NCBI Taxonomy" id="1907219"/>
    <lineage>
        <taxon>Eukaryota</taxon>
        <taxon>Fungi</taxon>
        <taxon>Fungi incertae sedis</taxon>
        <taxon>Zoopagomycota</taxon>
        <taxon>Zoopagomycotina</taxon>
        <taxon>Zoopagomycetes</taxon>
        <taxon>Zoopagales</taxon>
        <taxon>Piptocephalidaceae</taxon>
        <taxon>Piptocephalis</taxon>
    </lineage>
</organism>